<evidence type="ECO:0000313" key="1">
    <source>
        <dbReference type="EMBL" id="SAI83826.1"/>
    </source>
</evidence>
<dbReference type="Gene3D" id="2.10.260.10">
    <property type="match status" value="1"/>
</dbReference>
<evidence type="ECO:0000313" key="2">
    <source>
        <dbReference type="Proteomes" id="UP000076770"/>
    </source>
</evidence>
<reference evidence="2" key="1">
    <citation type="submission" date="2016-04" db="EMBL/GenBank/DDBJ databases">
        <authorList>
            <person name="Shah S.A."/>
            <person name="Garrett R.A."/>
        </authorList>
    </citation>
    <scope>NUCLEOTIDE SEQUENCE [LARGE SCALE GENOMIC DNA]</scope>
    <source>
        <strain evidence="2">ATCC 35091 / DSM 1616 / JCM 8930 / NBRC 15331 / P1</strain>
    </source>
</reference>
<name>A0A157SXY7_SACSO</name>
<proteinExistence type="predicted"/>
<dbReference type="Proteomes" id="UP000076770">
    <property type="component" value="Chromosome i"/>
</dbReference>
<accession>A0A157SXY7</accession>
<dbReference type="PATRIC" id="fig|2287.9.peg.281"/>
<dbReference type="AlphaFoldDB" id="A0A157SXY7"/>
<sequence>MLKRYILYHIVKPCVRKGERPGNETYYLKYPIDIVRTFNITTTDELVLSIEMKDDNISLCYRRAMK</sequence>
<protein>
    <submittedName>
        <fullName evidence="1">Uncharacterized protein</fullName>
    </submittedName>
</protein>
<dbReference type="EMBL" id="LT549890">
    <property type="protein sequence ID" value="SAI83826.1"/>
    <property type="molecule type" value="Genomic_DNA"/>
</dbReference>
<gene>
    <name evidence="1" type="ORF">SSOP1_0272</name>
</gene>
<organism evidence="1 2">
    <name type="scientific">Saccharolobus solfataricus</name>
    <name type="common">Sulfolobus solfataricus</name>
    <dbReference type="NCBI Taxonomy" id="2287"/>
    <lineage>
        <taxon>Archaea</taxon>
        <taxon>Thermoproteota</taxon>
        <taxon>Thermoprotei</taxon>
        <taxon>Sulfolobales</taxon>
        <taxon>Sulfolobaceae</taxon>
        <taxon>Saccharolobus</taxon>
    </lineage>
</organism>